<keyword evidence="1" id="KW-0732">Signal</keyword>
<evidence type="ECO:0000313" key="2">
    <source>
        <dbReference type="EMBL" id="KPQ08948.1"/>
    </source>
</evidence>
<evidence type="ECO:0000313" key="3">
    <source>
        <dbReference type="Proteomes" id="UP000050421"/>
    </source>
</evidence>
<organism evidence="2 3">
    <name type="scientific">Algoriphagus marincola HL-49</name>
    <dbReference type="NCBI Taxonomy" id="1305737"/>
    <lineage>
        <taxon>Bacteria</taxon>
        <taxon>Pseudomonadati</taxon>
        <taxon>Bacteroidota</taxon>
        <taxon>Cytophagia</taxon>
        <taxon>Cytophagales</taxon>
        <taxon>Cyclobacteriaceae</taxon>
        <taxon>Algoriphagus</taxon>
    </lineage>
</organism>
<reference evidence="2 3" key="1">
    <citation type="submission" date="2015-09" db="EMBL/GenBank/DDBJ databases">
        <title>Identification and resolution of microdiversity through metagenomic sequencing of parallel consortia.</title>
        <authorList>
            <person name="Nelson W.C."/>
            <person name="Romine M.F."/>
            <person name="Lindemann S.R."/>
        </authorList>
    </citation>
    <scope>NUCLEOTIDE SEQUENCE [LARGE SCALE GENOMIC DNA]</scope>
    <source>
        <strain evidence="2">HL-49</strain>
    </source>
</reference>
<name>A0A0P7X378_9BACT</name>
<dbReference type="PROSITE" id="PS51257">
    <property type="entry name" value="PROKAR_LIPOPROTEIN"/>
    <property type="match status" value="1"/>
</dbReference>
<accession>A0A0P7X378</accession>
<protein>
    <recommendedName>
        <fullName evidence="4">Lipoprotein</fullName>
    </recommendedName>
</protein>
<evidence type="ECO:0008006" key="4">
    <source>
        <dbReference type="Google" id="ProtNLM"/>
    </source>
</evidence>
<dbReference type="STRING" id="1305737.GCA_000526355_01400"/>
<dbReference type="AlphaFoldDB" id="A0A0P7X378"/>
<feature type="chain" id="PRO_5006145030" description="Lipoprotein" evidence="1">
    <location>
        <begin position="21"/>
        <end position="114"/>
    </location>
</feature>
<comment type="caution">
    <text evidence="2">The sequence shown here is derived from an EMBL/GenBank/DDBJ whole genome shotgun (WGS) entry which is preliminary data.</text>
</comment>
<dbReference type="OrthoDB" id="1256117at2"/>
<dbReference type="Proteomes" id="UP000050421">
    <property type="component" value="Unassembled WGS sequence"/>
</dbReference>
<dbReference type="EMBL" id="LJXT01000153">
    <property type="protein sequence ID" value="KPQ08948.1"/>
    <property type="molecule type" value="Genomic_DNA"/>
</dbReference>
<proteinExistence type="predicted"/>
<sequence>MKNTLLIVVLIVLTSCQAYNGLPGEYAKITKDYRYNLKVNSDNSFAFERQSYHSRSMCNGKWELNGDTLLLKCDEEPLEAQLSSGYLTDREMEVIVLSDKKLKIGIVTMKQVKK</sequence>
<evidence type="ECO:0000256" key="1">
    <source>
        <dbReference type="SAM" id="SignalP"/>
    </source>
</evidence>
<dbReference type="PATRIC" id="fig|1305737.6.peg.359"/>
<gene>
    <name evidence="2" type="ORF">HLUCCX10_16760</name>
</gene>
<feature type="signal peptide" evidence="1">
    <location>
        <begin position="1"/>
        <end position="20"/>
    </location>
</feature>